<keyword evidence="1" id="KW-0418">Kinase</keyword>
<dbReference type="RefSeq" id="XP_024664283.1">
    <property type="nucleotide sequence ID" value="XM_024808515.1"/>
</dbReference>
<organism evidence="1 2">
    <name type="scientific">Wickerhamiella sorbophila</name>
    <dbReference type="NCBI Taxonomy" id="45607"/>
    <lineage>
        <taxon>Eukaryota</taxon>
        <taxon>Fungi</taxon>
        <taxon>Dikarya</taxon>
        <taxon>Ascomycota</taxon>
        <taxon>Saccharomycotina</taxon>
        <taxon>Dipodascomycetes</taxon>
        <taxon>Dipodascales</taxon>
        <taxon>Trichomonascaceae</taxon>
        <taxon>Wickerhamiella</taxon>
    </lineage>
</organism>
<comment type="caution">
    <text evidence="1">The sequence shown here is derived from an EMBL/GenBank/DDBJ whole genome shotgun (WGS) entry which is preliminary data.</text>
</comment>
<dbReference type="GeneID" id="36515706"/>
<protein>
    <submittedName>
        <fullName evidence="1">Putative kinase mug58</fullName>
    </submittedName>
</protein>
<dbReference type="OrthoDB" id="347435at2759"/>
<dbReference type="STRING" id="45607.A0A2T0FH61"/>
<name>A0A2T0FH61_9ASCO</name>
<sequence>MFLLSFYLMDKIVEQLVKSRVGLKPLLVGVSGCQGSGKTTLTNRAAQDLNDQGIATIAISIDDFYLPHADQVKLAARGNPLWQKRGLFASHDVESMIKVLQDLKSGCDTVVPIYDKSQFNGQGDRVGLRRVTGKYQAILIEGWCLGFHSIGKPAIEKALEGPGFPATKLYKLADLAEIDDAMHAYEPVWSALDLTVYLRPEQLDFVYSWRLQQEHDLRSKLGTGMSDDEVKQFVDQYMPAYELYKDTVKFDLSFLLHFDRSFERLN</sequence>
<dbReference type="EMBL" id="NDIQ01000021">
    <property type="protein sequence ID" value="PRT54338.1"/>
    <property type="molecule type" value="Genomic_DNA"/>
</dbReference>
<evidence type="ECO:0000313" key="2">
    <source>
        <dbReference type="Proteomes" id="UP000238350"/>
    </source>
</evidence>
<dbReference type="SUPFAM" id="SSF52540">
    <property type="entry name" value="P-loop containing nucleoside triphosphate hydrolases"/>
    <property type="match status" value="1"/>
</dbReference>
<reference evidence="1 2" key="1">
    <citation type="submission" date="2017-04" db="EMBL/GenBank/DDBJ databases">
        <title>Genome sequencing of [Candida] sorbophila.</title>
        <authorList>
            <person name="Ahn J.O."/>
        </authorList>
    </citation>
    <scope>NUCLEOTIDE SEQUENCE [LARGE SCALE GENOMIC DNA]</scope>
    <source>
        <strain evidence="1 2">DS02</strain>
    </source>
</reference>
<dbReference type="PANTHER" id="PTHR10285">
    <property type="entry name" value="URIDINE KINASE"/>
    <property type="match status" value="1"/>
</dbReference>
<keyword evidence="1" id="KW-0808">Transferase</keyword>
<evidence type="ECO:0000313" key="1">
    <source>
        <dbReference type="EMBL" id="PRT54338.1"/>
    </source>
</evidence>
<dbReference type="Proteomes" id="UP000238350">
    <property type="component" value="Unassembled WGS sequence"/>
</dbReference>
<gene>
    <name evidence="1" type="ORF">B9G98_01958</name>
</gene>
<dbReference type="InterPro" id="IPR027417">
    <property type="entry name" value="P-loop_NTPase"/>
</dbReference>
<dbReference type="GO" id="GO:0016301">
    <property type="term" value="F:kinase activity"/>
    <property type="evidence" value="ECO:0007669"/>
    <property type="project" value="UniProtKB-KW"/>
</dbReference>
<dbReference type="Gene3D" id="3.40.50.300">
    <property type="entry name" value="P-loop containing nucleotide triphosphate hydrolases"/>
    <property type="match status" value="1"/>
</dbReference>
<accession>A0A2T0FH61</accession>
<proteinExistence type="predicted"/>
<dbReference type="AlphaFoldDB" id="A0A2T0FH61"/>
<keyword evidence="2" id="KW-1185">Reference proteome</keyword>